<feature type="transmembrane region" description="Helical" evidence="6">
    <location>
        <begin position="140"/>
        <end position="161"/>
    </location>
</feature>
<dbReference type="Proteomes" id="UP000515121">
    <property type="component" value="Unplaced"/>
</dbReference>
<dbReference type="InterPro" id="IPR006694">
    <property type="entry name" value="Fatty_acid_hydroxylase"/>
</dbReference>
<evidence type="ECO:0000256" key="5">
    <source>
        <dbReference type="ARBA" id="ARBA00023136"/>
    </source>
</evidence>
<dbReference type="InterPro" id="IPR050307">
    <property type="entry name" value="Sterol_Desaturase_Related"/>
</dbReference>
<protein>
    <submittedName>
        <fullName evidence="9">Sphinganine C4-monooxygenase 1-like</fullName>
    </submittedName>
</protein>
<evidence type="ECO:0000256" key="3">
    <source>
        <dbReference type="ARBA" id="ARBA00022692"/>
    </source>
</evidence>
<accession>A0A6P6BFQ8</accession>
<evidence type="ECO:0000256" key="2">
    <source>
        <dbReference type="ARBA" id="ARBA00009324"/>
    </source>
</evidence>
<evidence type="ECO:0000313" key="9">
    <source>
        <dbReference type="RefSeq" id="XP_022775900.1"/>
    </source>
</evidence>
<dbReference type="GeneID" id="111317759"/>
<dbReference type="KEGG" id="dzi:111317759"/>
<keyword evidence="3 6" id="KW-0812">Transmembrane</keyword>
<feature type="domain" description="Fatty acid hydroxylase" evidence="7">
    <location>
        <begin position="148"/>
        <end position="281"/>
    </location>
</feature>
<keyword evidence="8" id="KW-1185">Reference proteome</keyword>
<dbReference type="GO" id="GO:0005506">
    <property type="term" value="F:iron ion binding"/>
    <property type="evidence" value="ECO:0007669"/>
    <property type="project" value="InterPro"/>
</dbReference>
<evidence type="ECO:0000256" key="6">
    <source>
        <dbReference type="SAM" id="Phobius"/>
    </source>
</evidence>
<keyword evidence="5 6" id="KW-0472">Membrane</keyword>
<evidence type="ECO:0000256" key="1">
    <source>
        <dbReference type="ARBA" id="ARBA00004370"/>
    </source>
</evidence>
<dbReference type="AlphaFoldDB" id="A0A6P6BFQ8"/>
<keyword evidence="4 6" id="KW-1133">Transmembrane helix</keyword>
<feature type="transmembrane region" description="Helical" evidence="6">
    <location>
        <begin position="59"/>
        <end position="77"/>
    </location>
</feature>
<organism evidence="8 9">
    <name type="scientific">Durio zibethinus</name>
    <name type="common">Durian</name>
    <dbReference type="NCBI Taxonomy" id="66656"/>
    <lineage>
        <taxon>Eukaryota</taxon>
        <taxon>Viridiplantae</taxon>
        <taxon>Streptophyta</taxon>
        <taxon>Embryophyta</taxon>
        <taxon>Tracheophyta</taxon>
        <taxon>Spermatophyta</taxon>
        <taxon>Magnoliopsida</taxon>
        <taxon>eudicotyledons</taxon>
        <taxon>Gunneridae</taxon>
        <taxon>Pentapetalae</taxon>
        <taxon>rosids</taxon>
        <taxon>malvids</taxon>
        <taxon>Malvales</taxon>
        <taxon>Malvaceae</taxon>
        <taxon>Helicteroideae</taxon>
        <taxon>Durio</taxon>
    </lineage>
</organism>
<dbReference type="GO" id="GO:0016020">
    <property type="term" value="C:membrane"/>
    <property type="evidence" value="ECO:0007669"/>
    <property type="project" value="UniProtKB-SubCell"/>
</dbReference>
<reference evidence="9" key="1">
    <citation type="submission" date="2025-08" db="UniProtKB">
        <authorList>
            <consortium name="RefSeq"/>
        </authorList>
    </citation>
    <scope>IDENTIFICATION</scope>
    <source>
        <tissue evidence="9">Fruit stalk</tissue>
    </source>
</reference>
<evidence type="ECO:0000313" key="8">
    <source>
        <dbReference type="Proteomes" id="UP000515121"/>
    </source>
</evidence>
<sequence>MAIKTALQVLSMSKWGKNILALEEIKTTLIPFLILNLTLQRAIKFKIVMALATSEELQAILVPIVVYWTYSGMYVILESWCENYKLHSKQEEEEKNLVSRKTVIKGVLLHQTIQATLNFLVLMVTGGNDAEASPRQPSSLIIIAKQLVIAMVFIDTWSYFIHRYLHYNKFLYRHLHAPHHRIVVSYAFGAQYMHPLEGILDTMGGSLSIIVSGMSPRTSMFFFSFALIKLVDDHCGMRLPGNPFYIFFKNNSAYHDIHHQLYGAKYNFSVYFVTWDKILGTYMPYSLEKKAEGGFEVRRADQEHKDD</sequence>
<dbReference type="Pfam" id="PF04116">
    <property type="entry name" value="FA_hydroxylase"/>
    <property type="match status" value="1"/>
</dbReference>
<dbReference type="OrthoDB" id="408954at2759"/>
<proteinExistence type="inferred from homology"/>
<dbReference type="PANTHER" id="PTHR11863">
    <property type="entry name" value="STEROL DESATURASE"/>
    <property type="match status" value="1"/>
</dbReference>
<feature type="transmembrane region" description="Helical" evidence="6">
    <location>
        <begin position="19"/>
        <end position="39"/>
    </location>
</feature>
<gene>
    <name evidence="9" type="primary">LOC111317759</name>
</gene>
<comment type="subcellular location">
    <subcellularLocation>
        <location evidence="1">Membrane</location>
    </subcellularLocation>
</comment>
<name>A0A6P6BFQ8_DURZI</name>
<comment type="similarity">
    <text evidence="2">Belongs to the sterol desaturase family.</text>
</comment>
<dbReference type="RefSeq" id="XP_022775900.1">
    <property type="nucleotide sequence ID" value="XM_022920165.1"/>
</dbReference>
<dbReference type="GO" id="GO:0016491">
    <property type="term" value="F:oxidoreductase activity"/>
    <property type="evidence" value="ECO:0007669"/>
    <property type="project" value="InterPro"/>
</dbReference>
<evidence type="ECO:0000256" key="4">
    <source>
        <dbReference type="ARBA" id="ARBA00022989"/>
    </source>
</evidence>
<dbReference type="GO" id="GO:0008610">
    <property type="term" value="P:lipid biosynthetic process"/>
    <property type="evidence" value="ECO:0007669"/>
    <property type="project" value="InterPro"/>
</dbReference>
<evidence type="ECO:0000259" key="7">
    <source>
        <dbReference type="Pfam" id="PF04116"/>
    </source>
</evidence>